<dbReference type="AlphaFoldDB" id="A0A949JZ04"/>
<accession>A0A949JZ04</accession>
<dbReference type="Gene3D" id="1.10.10.2840">
    <property type="entry name" value="PucR C-terminal helix-turn-helix domain"/>
    <property type="match status" value="1"/>
</dbReference>
<organism evidence="2 3">
    <name type="scientific">Diplocloster agilis</name>
    <dbReference type="NCBI Taxonomy" id="2850323"/>
    <lineage>
        <taxon>Bacteria</taxon>
        <taxon>Bacillati</taxon>
        <taxon>Bacillota</taxon>
        <taxon>Clostridia</taxon>
        <taxon>Lachnospirales</taxon>
        <taxon>Lachnospiraceae</taxon>
        <taxon>Diplocloster</taxon>
    </lineage>
</organism>
<proteinExistence type="predicted"/>
<dbReference type="PANTHER" id="PTHR33744:SF15">
    <property type="entry name" value="CARBOHYDRATE DIACID REGULATOR"/>
    <property type="match status" value="1"/>
</dbReference>
<name>A0A949JZ04_9FIRM</name>
<sequence length="381" mass="44250">MLDKVLAGKFMERVRNYTDYNVNIMDEKGIIIASKDEERVGSFHEVAYRILQGEGDEISVSEKDEFLGVKEGVNIAIVENRKRIGVIGITGKAREIKPIALVMKMAVETMLEYEHYKEDMARRRNEKEKFMGFLLYGGYRDRDELYQLAKRLNYEKNVMRIPILADVQTAEKTELYKIEEQLLAGIKRSPLHGSRDISFIPGEGMVLIFKAVGCGVKEMPGRYRDEIRAYVESFADDVRKKGICCRYFVGSVQNCLDSYQVGYRHCQWLKDRAADNSEILFFYDFVDEYVSSLIPATELHGMFQAFCSALDDETKETLVELTGALDRNDYNLVKSSQDLFIHKNTLVFRLNKIREQLNVNPVQKTREREFLKYLCRYLKSR</sequence>
<gene>
    <name evidence="2" type="ORF">KTH89_14860</name>
</gene>
<dbReference type="PANTHER" id="PTHR33744">
    <property type="entry name" value="CARBOHYDRATE DIACID REGULATOR"/>
    <property type="match status" value="1"/>
</dbReference>
<dbReference type="InterPro" id="IPR042070">
    <property type="entry name" value="PucR_C-HTH_sf"/>
</dbReference>
<protein>
    <submittedName>
        <fullName evidence="2">Helix-turn-helix domain-containing protein</fullName>
    </submittedName>
</protein>
<keyword evidence="3" id="KW-1185">Reference proteome</keyword>
<reference evidence="2" key="1">
    <citation type="submission" date="2021-06" db="EMBL/GenBank/DDBJ databases">
        <title>Description of novel taxa of the family Lachnospiraceae.</title>
        <authorList>
            <person name="Chaplin A.V."/>
            <person name="Sokolova S.R."/>
            <person name="Pikina A.P."/>
            <person name="Korzhanova M."/>
            <person name="Belova V."/>
            <person name="Korostin D."/>
            <person name="Efimov B.A."/>
        </authorList>
    </citation>
    <scope>NUCLEOTIDE SEQUENCE</scope>
    <source>
        <strain evidence="2">ASD5720</strain>
    </source>
</reference>
<dbReference type="InterPro" id="IPR051448">
    <property type="entry name" value="CdaR-like_regulators"/>
</dbReference>
<evidence type="ECO:0000313" key="3">
    <source>
        <dbReference type="Proteomes" id="UP000712157"/>
    </source>
</evidence>
<dbReference type="Proteomes" id="UP000712157">
    <property type="component" value="Unassembled WGS sequence"/>
</dbReference>
<feature type="domain" description="Putative sugar diacid recognition" evidence="1">
    <location>
        <begin position="2"/>
        <end position="131"/>
    </location>
</feature>
<dbReference type="RefSeq" id="WP_238722230.1">
    <property type="nucleotide sequence ID" value="NZ_JAHQCW010000025.1"/>
</dbReference>
<dbReference type="InterPro" id="IPR008599">
    <property type="entry name" value="Diacid_rec"/>
</dbReference>
<evidence type="ECO:0000313" key="2">
    <source>
        <dbReference type="EMBL" id="MBU9737825.1"/>
    </source>
</evidence>
<dbReference type="Pfam" id="PF05651">
    <property type="entry name" value="Diacid_rec"/>
    <property type="match status" value="1"/>
</dbReference>
<evidence type="ECO:0000259" key="1">
    <source>
        <dbReference type="Pfam" id="PF05651"/>
    </source>
</evidence>
<dbReference type="EMBL" id="JAHQCW010000025">
    <property type="protein sequence ID" value="MBU9737825.1"/>
    <property type="molecule type" value="Genomic_DNA"/>
</dbReference>
<comment type="caution">
    <text evidence="2">The sequence shown here is derived from an EMBL/GenBank/DDBJ whole genome shotgun (WGS) entry which is preliminary data.</text>
</comment>